<dbReference type="PANTHER" id="PTHR43270">
    <property type="entry name" value="BETA-ALA-HIS DIPEPTIDASE"/>
    <property type="match status" value="1"/>
</dbReference>
<dbReference type="AlphaFoldDB" id="A0A4R7D7N9"/>
<dbReference type="NCBIfam" id="NF006579">
    <property type="entry name" value="PRK09104.1"/>
    <property type="match status" value="1"/>
</dbReference>
<dbReference type="CDD" id="cd05680">
    <property type="entry name" value="M20_dipept_like"/>
    <property type="match status" value="1"/>
</dbReference>
<sequence>MQTIKEYVQSNQERFLEELFALLRFPSISADPAYKKDVEKTADFVAEKLKEAGADNVEVCPTAGNPIVYGEKIISDDLPTVLVYGHYDVQPADPLELWDTPPFEPTVRDGKIYARGAADDKGQFYMHVKAFEYMMKNDALACNIKFMIEGEEEVGSANLATFVKANKERLQNDVIVISDTSMISMEQPSLETGLRGLSYVEVEVTGPNRDLHSGVYGGAVANPATILAKLIASLHDENNHIAIPGFYDDVIELSDEERDALNKAPFDIEEYKSDLGVADVWGEKGYSSIERTGTRPTLEVNGIWGGYIGEGAKTVLPSKAFAKISMRLVPNQNSERITNLFKEHFEKIAPSCVTVKVKPHHGGEPVVTPTDSIAYKAAEKALEDAFNKKPIPTRGGGSIPIVALFEKELGVKTVLLGFGLDSDNLHSPNEKYGIENYLKGIETIPSFFKYFAELSK</sequence>
<protein>
    <submittedName>
        <fullName evidence="5">Acetylornithine deacetylase/succinyl-diaminopimelate desuccinylase-like protein</fullName>
    </submittedName>
</protein>
<dbReference type="InterPro" id="IPR002933">
    <property type="entry name" value="Peptidase_M20"/>
</dbReference>
<feature type="domain" description="Peptidase M20 dimerisation" evidence="4">
    <location>
        <begin position="193"/>
        <end position="350"/>
    </location>
</feature>
<dbReference type="Pfam" id="PF01546">
    <property type="entry name" value="Peptidase_M20"/>
    <property type="match status" value="1"/>
</dbReference>
<evidence type="ECO:0000313" key="6">
    <source>
        <dbReference type="Proteomes" id="UP000294752"/>
    </source>
</evidence>
<dbReference type="EMBL" id="SNZV01000002">
    <property type="protein sequence ID" value="TDS15895.1"/>
    <property type="molecule type" value="Genomic_DNA"/>
</dbReference>
<dbReference type="InterPro" id="IPR011650">
    <property type="entry name" value="Peptidase_M20_dimer"/>
</dbReference>
<dbReference type="NCBIfam" id="NF005914">
    <property type="entry name" value="PRK07907.1"/>
    <property type="match status" value="1"/>
</dbReference>
<dbReference type="NCBIfam" id="NF006053">
    <property type="entry name" value="PRK08201.1"/>
    <property type="match status" value="1"/>
</dbReference>
<reference evidence="5 6" key="1">
    <citation type="submission" date="2019-03" db="EMBL/GenBank/DDBJ databases">
        <title>Genomic Encyclopedia of Type Strains, Phase III (KMG-III): the genomes of soil and plant-associated and newly described type strains.</title>
        <authorList>
            <person name="Whitman W."/>
        </authorList>
    </citation>
    <scope>NUCLEOTIDE SEQUENCE [LARGE SCALE GENOMIC DNA]</scope>
    <source>
        <strain evidence="5 6">CGMCC 1.12801</strain>
    </source>
</reference>
<keyword evidence="1" id="KW-0645">Protease</keyword>
<dbReference type="SUPFAM" id="SSF53187">
    <property type="entry name" value="Zn-dependent exopeptidases"/>
    <property type="match status" value="1"/>
</dbReference>
<dbReference type="RefSeq" id="WP_133639188.1">
    <property type="nucleotide sequence ID" value="NZ_SNZV01000002.1"/>
</dbReference>
<gene>
    <name evidence="5" type="ORF">B0I21_102212</name>
</gene>
<dbReference type="GO" id="GO:0006508">
    <property type="term" value="P:proteolysis"/>
    <property type="evidence" value="ECO:0007669"/>
    <property type="project" value="UniProtKB-KW"/>
</dbReference>
<organism evidence="5 6">
    <name type="scientific">Sphingobacterium paludis</name>
    <dbReference type="NCBI Taxonomy" id="1476465"/>
    <lineage>
        <taxon>Bacteria</taxon>
        <taxon>Pseudomonadati</taxon>
        <taxon>Bacteroidota</taxon>
        <taxon>Sphingobacteriia</taxon>
        <taxon>Sphingobacteriales</taxon>
        <taxon>Sphingobacteriaceae</taxon>
        <taxon>Sphingobacterium</taxon>
    </lineage>
</organism>
<dbReference type="Gene3D" id="3.30.70.360">
    <property type="match status" value="1"/>
</dbReference>
<dbReference type="OrthoDB" id="9761532at2"/>
<evidence type="ECO:0000256" key="1">
    <source>
        <dbReference type="ARBA" id="ARBA00022670"/>
    </source>
</evidence>
<name>A0A4R7D7N9_9SPHI</name>
<proteinExistence type="predicted"/>
<dbReference type="InterPro" id="IPR051458">
    <property type="entry name" value="Cyt/Met_Dipeptidase"/>
</dbReference>
<comment type="caution">
    <text evidence="5">The sequence shown here is derived from an EMBL/GenBank/DDBJ whole genome shotgun (WGS) entry which is preliminary data.</text>
</comment>
<dbReference type="Gene3D" id="3.40.630.10">
    <property type="entry name" value="Zn peptidases"/>
    <property type="match status" value="1"/>
</dbReference>
<dbReference type="Pfam" id="PF07687">
    <property type="entry name" value="M20_dimer"/>
    <property type="match status" value="1"/>
</dbReference>
<keyword evidence="6" id="KW-1185">Reference proteome</keyword>
<dbReference type="Proteomes" id="UP000294752">
    <property type="component" value="Unassembled WGS sequence"/>
</dbReference>
<dbReference type="GO" id="GO:0046872">
    <property type="term" value="F:metal ion binding"/>
    <property type="evidence" value="ECO:0007669"/>
    <property type="project" value="UniProtKB-KW"/>
</dbReference>
<evidence type="ECO:0000256" key="3">
    <source>
        <dbReference type="ARBA" id="ARBA00022801"/>
    </source>
</evidence>
<dbReference type="GO" id="GO:0008233">
    <property type="term" value="F:peptidase activity"/>
    <property type="evidence" value="ECO:0007669"/>
    <property type="project" value="UniProtKB-KW"/>
</dbReference>
<dbReference type="PANTHER" id="PTHR43270:SF12">
    <property type="entry name" value="SUCCINYL-DIAMINOPIMELATE DESUCCINYLASE"/>
    <property type="match status" value="1"/>
</dbReference>
<evidence type="ECO:0000313" key="5">
    <source>
        <dbReference type="EMBL" id="TDS15895.1"/>
    </source>
</evidence>
<keyword evidence="3" id="KW-0378">Hydrolase</keyword>
<evidence type="ECO:0000256" key="2">
    <source>
        <dbReference type="ARBA" id="ARBA00022723"/>
    </source>
</evidence>
<keyword evidence="2" id="KW-0479">Metal-binding</keyword>
<accession>A0A4R7D7N9</accession>
<evidence type="ECO:0000259" key="4">
    <source>
        <dbReference type="Pfam" id="PF07687"/>
    </source>
</evidence>